<comment type="caution">
    <text evidence="2">The sequence shown here is derived from an EMBL/GenBank/DDBJ whole genome shotgun (WGS) entry which is preliminary data.</text>
</comment>
<dbReference type="EMBL" id="LNZB01000060">
    <property type="protein sequence ID" value="KTD75259.1"/>
    <property type="molecule type" value="Genomic_DNA"/>
</dbReference>
<dbReference type="RefSeq" id="WP_058481868.1">
    <property type="nucleotide sequence ID" value="NZ_CAAAIQ010000014.1"/>
</dbReference>
<proteinExistence type="predicted"/>
<evidence type="ECO:0000313" key="2">
    <source>
        <dbReference type="EMBL" id="KTD75259.1"/>
    </source>
</evidence>
<feature type="transmembrane region" description="Helical" evidence="1">
    <location>
        <begin position="246"/>
        <end position="275"/>
    </location>
</feature>
<keyword evidence="1" id="KW-0812">Transmembrane</keyword>
<accession>A0A0W1A1N5</accession>
<dbReference type="OrthoDB" id="5654191at2"/>
<feature type="transmembrane region" description="Helical" evidence="1">
    <location>
        <begin position="210"/>
        <end position="234"/>
    </location>
</feature>
<feature type="transmembrane region" description="Helical" evidence="1">
    <location>
        <begin position="163"/>
        <end position="189"/>
    </location>
</feature>
<organism evidence="2 3">
    <name type="scientific">Legionella waltersii</name>
    <dbReference type="NCBI Taxonomy" id="66969"/>
    <lineage>
        <taxon>Bacteria</taxon>
        <taxon>Pseudomonadati</taxon>
        <taxon>Pseudomonadota</taxon>
        <taxon>Gammaproteobacteria</taxon>
        <taxon>Legionellales</taxon>
        <taxon>Legionellaceae</taxon>
        <taxon>Legionella</taxon>
    </lineage>
</organism>
<dbReference type="STRING" id="66969.Lwal_3300"/>
<keyword evidence="1" id="KW-0472">Membrane</keyword>
<gene>
    <name evidence="2" type="ORF">Lwal_3300</name>
</gene>
<evidence type="ECO:0000313" key="3">
    <source>
        <dbReference type="Proteomes" id="UP000054729"/>
    </source>
</evidence>
<dbReference type="Proteomes" id="UP000054729">
    <property type="component" value="Unassembled WGS sequence"/>
</dbReference>
<dbReference type="AlphaFoldDB" id="A0A0W1A1N5"/>
<reference evidence="2 3" key="1">
    <citation type="submission" date="2015-11" db="EMBL/GenBank/DDBJ databases">
        <title>Genomic analysis of 38 Legionella species identifies large and diverse effector repertoires.</title>
        <authorList>
            <person name="Burstein D."/>
            <person name="Amaro F."/>
            <person name="Zusman T."/>
            <person name="Lifshitz Z."/>
            <person name="Cohen O."/>
            <person name="Gilbert J.A."/>
            <person name="Pupko T."/>
            <person name="Shuman H.A."/>
            <person name="Segal G."/>
        </authorList>
    </citation>
    <scope>NUCLEOTIDE SEQUENCE [LARGE SCALE GENOMIC DNA]</scope>
    <source>
        <strain evidence="2 3">ATCC 51914</strain>
    </source>
</reference>
<keyword evidence="1" id="KW-1133">Transmembrane helix</keyword>
<dbReference type="PATRIC" id="fig|66969.6.peg.3596"/>
<protein>
    <submittedName>
        <fullName evidence="2">Uncharacterized protein</fullName>
    </submittedName>
</protein>
<sequence length="414" mass="46461">MAGAKGKFTDNQLKLFLGQLLKHYQYCIKKEGGSLTIHEVYDELFKATQYALESPNGYFYHLDKQEKEKVYAYFEAIFRSTPLFTSLPVQKQYSFKPNRISFNASSPFTLNEYNNYFCDETTSMSWSIVNAIAYHCHKMDLYVRNKQPSAKNDQEESDENGSAWMIILVIIGIAAFGAVLTIASLYYMFHHFLEGTERMWYGEGWVKAALMMASTLGFGGASAGLMIGFATPILTTLAISAGLNPLIAIIVVTTCVSIIGAGIASLGLSVLYDLIDKRIHSSSMDPCDPYRFRLTEEDEKRLLEKHIDPIKVKCAMIALRSEIAKQLGSDEEMPSFLSRHLGEGRKIQGILNQVRELRSGNATVIHVGDLSFDCRIPVVTEFNSLLQVYRPLPYSYSTSQNVVVEQQESLTSSL</sequence>
<evidence type="ECO:0000256" key="1">
    <source>
        <dbReference type="SAM" id="Phobius"/>
    </source>
</evidence>
<name>A0A0W1A1N5_9GAMM</name>
<keyword evidence="3" id="KW-1185">Reference proteome</keyword>